<evidence type="ECO:0000313" key="2">
    <source>
        <dbReference type="EMBL" id="CAA9237235.1"/>
    </source>
</evidence>
<feature type="non-terminal residue" evidence="2">
    <location>
        <position position="1"/>
    </location>
</feature>
<protein>
    <submittedName>
        <fullName evidence="2">Uncharacterized protein</fullName>
    </submittedName>
</protein>
<organism evidence="2">
    <name type="scientific">uncultured Acetobacteraceae bacterium</name>
    <dbReference type="NCBI Taxonomy" id="169975"/>
    <lineage>
        <taxon>Bacteria</taxon>
        <taxon>Pseudomonadati</taxon>
        <taxon>Pseudomonadota</taxon>
        <taxon>Alphaproteobacteria</taxon>
        <taxon>Acetobacterales</taxon>
        <taxon>Acetobacteraceae</taxon>
        <taxon>environmental samples</taxon>
    </lineage>
</organism>
<proteinExistence type="predicted"/>
<sequence length="58" mass="6508">GSGVGHRDRENSRVAGCTQDWARRRGPSRKPRRAVPARAGRPRRGVIRRSGKSLQFEV</sequence>
<name>A0A6J4HZN3_9PROT</name>
<gene>
    <name evidence="2" type="ORF">AVDCRST_MAG04-1435</name>
</gene>
<feature type="compositionally biased region" description="Basic and acidic residues" evidence="1">
    <location>
        <begin position="1"/>
        <end position="12"/>
    </location>
</feature>
<evidence type="ECO:0000256" key="1">
    <source>
        <dbReference type="SAM" id="MobiDB-lite"/>
    </source>
</evidence>
<dbReference type="EMBL" id="CADCTL010000102">
    <property type="protein sequence ID" value="CAA9237235.1"/>
    <property type="molecule type" value="Genomic_DNA"/>
</dbReference>
<feature type="non-terminal residue" evidence="2">
    <location>
        <position position="58"/>
    </location>
</feature>
<reference evidence="2" key="1">
    <citation type="submission" date="2020-02" db="EMBL/GenBank/DDBJ databases">
        <authorList>
            <person name="Meier V. D."/>
        </authorList>
    </citation>
    <scope>NUCLEOTIDE SEQUENCE</scope>
    <source>
        <strain evidence="2">AVDCRST_MAG04</strain>
    </source>
</reference>
<dbReference type="AlphaFoldDB" id="A0A6J4HZN3"/>
<accession>A0A6J4HZN3</accession>
<feature type="region of interest" description="Disordered" evidence="1">
    <location>
        <begin position="1"/>
        <end position="58"/>
    </location>
</feature>
<feature type="compositionally biased region" description="Basic residues" evidence="1">
    <location>
        <begin position="24"/>
        <end position="51"/>
    </location>
</feature>